<dbReference type="RefSeq" id="WP_127485187.1">
    <property type="nucleotide sequence ID" value="NZ_CP022572.1"/>
</dbReference>
<accession>A0A3Q9QSR7</accession>
<proteinExistence type="predicted"/>
<organism evidence="1 2">
    <name type="scientific">Neobacillus mesonae</name>
    <dbReference type="NCBI Taxonomy" id="1193713"/>
    <lineage>
        <taxon>Bacteria</taxon>
        <taxon>Bacillati</taxon>
        <taxon>Bacillota</taxon>
        <taxon>Bacilli</taxon>
        <taxon>Bacillales</taxon>
        <taxon>Bacillaceae</taxon>
        <taxon>Neobacillus</taxon>
    </lineage>
</organism>
<evidence type="ECO:0000313" key="2">
    <source>
        <dbReference type="Proteomes" id="UP000282892"/>
    </source>
</evidence>
<name>A0A3Q9QSR7_9BACI</name>
<dbReference type="AlphaFoldDB" id="A0A3Q9QSR7"/>
<reference evidence="1 2" key="1">
    <citation type="submission" date="2017-07" db="EMBL/GenBank/DDBJ databases">
        <title>The complete genome sequence of Bacillus mesonae strain H20-5, an efficient strain improving plant abiotic stress resistance.</title>
        <authorList>
            <person name="Kim S.Y."/>
            <person name="Song H."/>
            <person name="Sang M.K."/>
            <person name="Weon H.-Y."/>
            <person name="Song J."/>
        </authorList>
    </citation>
    <scope>NUCLEOTIDE SEQUENCE [LARGE SCALE GENOMIC DNA]</scope>
    <source>
        <strain evidence="1 2">H20-5</strain>
    </source>
</reference>
<keyword evidence="2" id="KW-1185">Reference proteome</keyword>
<dbReference type="EMBL" id="CP022572">
    <property type="protein sequence ID" value="AZU60534.1"/>
    <property type="molecule type" value="Genomic_DNA"/>
</dbReference>
<gene>
    <name evidence="1" type="ORF">CHR53_04225</name>
</gene>
<dbReference type="KEGG" id="nmk:CHR53_04225"/>
<dbReference type="OrthoDB" id="2882689at2"/>
<sequence length="111" mass="12893">MKYQYSVVDDPNSIFRKIKLPDELLVIEFLLFDMESFREPIFIDCLNRVLSGESFRECIGGNICSLEVGKVHTKVTNLFITDGMQESCMIETIALKKIIEIWITENKEVLR</sequence>
<evidence type="ECO:0000313" key="1">
    <source>
        <dbReference type="EMBL" id="AZU60534.1"/>
    </source>
</evidence>
<protein>
    <submittedName>
        <fullName evidence="1">Uncharacterized protein</fullName>
    </submittedName>
</protein>
<dbReference type="Proteomes" id="UP000282892">
    <property type="component" value="Chromosome"/>
</dbReference>